<gene>
    <name evidence="1" type="ORF">ACFQ2O_01610</name>
</gene>
<evidence type="ECO:0000313" key="2">
    <source>
        <dbReference type="Proteomes" id="UP001597094"/>
    </source>
</evidence>
<name>A0ABW3SJX0_9BACT</name>
<evidence type="ECO:0000313" key="1">
    <source>
        <dbReference type="EMBL" id="MFD1184883.1"/>
    </source>
</evidence>
<sequence>MLQKQLYEGDPADLIRENLRANSYKILAEEKYMKPLTPDEVDAHRANVTESYIKIQSITEQIKEYTDLKKAERKPYEEELKQSAYAVKTGQVEVRGDLYMIDDQENRMMGMYDATGRLVNSRPLLPEERQTNFMSVTRMNRAANDTDY</sequence>
<protein>
    <submittedName>
        <fullName evidence="1">Uncharacterized protein</fullName>
    </submittedName>
</protein>
<proteinExistence type="predicted"/>
<accession>A0ABW3SJX0</accession>
<keyword evidence="2" id="KW-1185">Reference proteome</keyword>
<dbReference type="EMBL" id="JBHTLD010000007">
    <property type="protein sequence ID" value="MFD1184883.1"/>
    <property type="molecule type" value="Genomic_DNA"/>
</dbReference>
<dbReference type="Proteomes" id="UP001597094">
    <property type="component" value="Unassembled WGS sequence"/>
</dbReference>
<dbReference type="RefSeq" id="WP_377522379.1">
    <property type="nucleotide sequence ID" value="NZ_JBHTLD010000007.1"/>
</dbReference>
<reference evidence="2" key="1">
    <citation type="journal article" date="2019" name="Int. J. Syst. Evol. Microbiol.">
        <title>The Global Catalogue of Microorganisms (GCM) 10K type strain sequencing project: providing services to taxonomists for standard genome sequencing and annotation.</title>
        <authorList>
            <consortium name="The Broad Institute Genomics Platform"/>
            <consortium name="The Broad Institute Genome Sequencing Center for Infectious Disease"/>
            <person name="Wu L."/>
            <person name="Ma J."/>
        </authorList>
    </citation>
    <scope>NUCLEOTIDE SEQUENCE [LARGE SCALE GENOMIC DNA]</scope>
    <source>
        <strain evidence="2">JCM 31319</strain>
    </source>
</reference>
<comment type="caution">
    <text evidence="1">The sequence shown here is derived from an EMBL/GenBank/DDBJ whole genome shotgun (WGS) entry which is preliminary data.</text>
</comment>
<organism evidence="1 2">
    <name type="scientific">Pontibacter rugosus</name>
    <dbReference type="NCBI Taxonomy" id="1745966"/>
    <lineage>
        <taxon>Bacteria</taxon>
        <taxon>Pseudomonadati</taxon>
        <taxon>Bacteroidota</taxon>
        <taxon>Cytophagia</taxon>
        <taxon>Cytophagales</taxon>
        <taxon>Hymenobacteraceae</taxon>
        <taxon>Pontibacter</taxon>
    </lineage>
</organism>